<gene>
    <name evidence="1" type="ORF">EZS26_003135</name>
</gene>
<accession>A0A5M8NXW8</accession>
<dbReference type="EC" id="6.3.5.2" evidence="1"/>
<dbReference type="SUPFAM" id="SSF54810">
    <property type="entry name" value="GMP synthetase C-terminal dimerisation domain"/>
    <property type="match status" value="1"/>
</dbReference>
<dbReference type="EMBL" id="SNRX01000052">
    <property type="protein sequence ID" value="KAA6300734.1"/>
    <property type="molecule type" value="Genomic_DNA"/>
</dbReference>
<evidence type="ECO:0000313" key="1">
    <source>
        <dbReference type="EMBL" id="KAA6300734.1"/>
    </source>
</evidence>
<reference evidence="1 2" key="1">
    <citation type="submission" date="2019-03" db="EMBL/GenBank/DDBJ databases">
        <title>Single cell metagenomics reveals metabolic interactions within the superorganism composed of flagellate Streblomastix strix and complex community of Bacteroidetes bacteria on its surface.</title>
        <authorList>
            <person name="Treitli S.C."/>
            <person name="Kolisko M."/>
            <person name="Husnik F."/>
            <person name="Keeling P."/>
            <person name="Hampl V."/>
        </authorList>
    </citation>
    <scope>NUCLEOTIDE SEQUENCE [LARGE SCALE GENOMIC DNA]</scope>
    <source>
        <strain evidence="1">St1</strain>
    </source>
</reference>
<feature type="non-terminal residue" evidence="1">
    <location>
        <position position="81"/>
    </location>
</feature>
<protein>
    <submittedName>
        <fullName evidence="1">GMP synthase</fullName>
        <ecNumber evidence="1">6.3.5.2</ecNumber>
    </submittedName>
</protein>
<keyword evidence="1" id="KW-0436">Ligase</keyword>
<proteinExistence type="predicted"/>
<dbReference type="GO" id="GO:0003922">
    <property type="term" value="F:GMP synthase (glutamine-hydrolyzing) activity"/>
    <property type="evidence" value="ECO:0007669"/>
    <property type="project" value="UniProtKB-EC"/>
</dbReference>
<organism evidence="1 2">
    <name type="scientific">Candidatus Ordinivivax streblomastigis</name>
    <dbReference type="NCBI Taxonomy" id="2540710"/>
    <lineage>
        <taxon>Bacteria</taxon>
        <taxon>Pseudomonadati</taxon>
        <taxon>Bacteroidota</taxon>
        <taxon>Bacteroidia</taxon>
        <taxon>Bacteroidales</taxon>
        <taxon>Candidatus Ordinivivax</taxon>
    </lineage>
</organism>
<comment type="caution">
    <text evidence="1">The sequence shown here is derived from an EMBL/GenBank/DDBJ whole genome shotgun (WGS) entry which is preliminary data.</text>
</comment>
<evidence type="ECO:0000313" key="2">
    <source>
        <dbReference type="Proteomes" id="UP000324575"/>
    </source>
</evidence>
<sequence length="81" mass="8996">MVVTELGIVISIKPLQLRKVPLLMAVIELGMVNAVSPLHPEKVRILQEADDIFINGLHEWNLYDEVWQAGVVLLPVQSVGV</sequence>
<dbReference type="AlphaFoldDB" id="A0A5M8NXW8"/>
<dbReference type="Proteomes" id="UP000324575">
    <property type="component" value="Unassembled WGS sequence"/>
</dbReference>
<dbReference type="Gene3D" id="3.30.300.10">
    <property type="match status" value="1"/>
</dbReference>
<name>A0A5M8NXW8_9BACT</name>